<dbReference type="GO" id="GO:0070819">
    <property type="term" value="F:menaquinone-dependent protoporphyrinogen oxidase activity"/>
    <property type="evidence" value="ECO:0007669"/>
    <property type="project" value="TreeGrafter"/>
</dbReference>
<evidence type="ECO:0000313" key="4">
    <source>
        <dbReference type="Proteomes" id="UP000014137"/>
    </source>
</evidence>
<dbReference type="PROSITE" id="PS50902">
    <property type="entry name" value="FLAVODOXIN_LIKE"/>
    <property type="match status" value="1"/>
</dbReference>
<dbReference type="Pfam" id="PF12724">
    <property type="entry name" value="Flavodoxin_5"/>
    <property type="match status" value="1"/>
</dbReference>
<proteinExistence type="predicted"/>
<protein>
    <submittedName>
        <fullName evidence="2">Flavodoxin</fullName>
    </submittedName>
</protein>
<reference evidence="3 5" key="2">
    <citation type="submission" date="2017-02" db="EMBL/GenBank/DDBJ databases">
        <title>Amycolatopsis azurea DSM 43854 draft genome.</title>
        <authorList>
            <person name="Mayilraj S."/>
        </authorList>
    </citation>
    <scope>NUCLEOTIDE SEQUENCE [LARGE SCALE GENOMIC DNA]</scope>
    <source>
        <strain evidence="3 5">DSM 43854</strain>
    </source>
</reference>
<dbReference type="PANTHER" id="PTHR38030">
    <property type="entry name" value="PROTOPORPHYRINOGEN IX DEHYDROGENASE [MENAQUINONE]"/>
    <property type="match status" value="1"/>
</dbReference>
<dbReference type="Gene3D" id="3.40.50.360">
    <property type="match status" value="1"/>
</dbReference>
<evidence type="ECO:0000313" key="2">
    <source>
        <dbReference type="EMBL" id="EMD24723.1"/>
    </source>
</evidence>
<name>M2PJR6_9PSEU</name>
<dbReference type="EMBL" id="MUXN01000002">
    <property type="protein sequence ID" value="OOC08216.1"/>
    <property type="molecule type" value="Genomic_DNA"/>
</dbReference>
<dbReference type="OrthoDB" id="4564047at2"/>
<dbReference type="PANTHER" id="PTHR38030:SF2">
    <property type="entry name" value="PROTOPORPHYRINOGEN IX DEHYDROGENASE [QUINONE]"/>
    <property type="match status" value="1"/>
</dbReference>
<dbReference type="InterPro" id="IPR008254">
    <property type="entry name" value="Flavodoxin/NO_synth"/>
</dbReference>
<dbReference type="AlphaFoldDB" id="M2PJR6"/>
<evidence type="ECO:0000313" key="3">
    <source>
        <dbReference type="EMBL" id="OOC08216.1"/>
    </source>
</evidence>
<comment type="caution">
    <text evidence="2">The sequence shown here is derived from an EMBL/GenBank/DDBJ whole genome shotgun (WGS) entry which is preliminary data.</text>
</comment>
<keyword evidence="5" id="KW-1185">Reference proteome</keyword>
<dbReference type="InterPro" id="IPR052200">
    <property type="entry name" value="Protoporphyrinogen_IX_DH"/>
</dbReference>
<sequence length="164" mass="17860">MKVVIVCVSVSHGNTARIAETMAKVLEARVVSPEEVDPAELDACDLVGFGSGIFTMDFHPRLRRFVRDLPEKQRRKAFVFTTSGLPEPPFRRYVRRLAGLLGRKGFDVVGTFACRGFDTWAPFKLVGGIRKDRPGTADFEAARRFAEGLGGGPACGENVSSPGS</sequence>
<dbReference type="Proteomes" id="UP000188551">
    <property type="component" value="Unassembled WGS sequence"/>
</dbReference>
<evidence type="ECO:0000259" key="1">
    <source>
        <dbReference type="PROSITE" id="PS50902"/>
    </source>
</evidence>
<reference evidence="2 4" key="1">
    <citation type="submission" date="2012-10" db="EMBL/GenBank/DDBJ databases">
        <title>Genome assembly of Amycolatopsis azurea DSM 43854.</title>
        <authorList>
            <person name="Khatri I."/>
            <person name="Kaur I."/>
            <person name="Subramanian S."/>
            <person name="Mayilraj S."/>
        </authorList>
    </citation>
    <scope>NUCLEOTIDE SEQUENCE [LARGE SCALE GENOMIC DNA]</scope>
    <source>
        <strain evidence="2 4">DSM 43854</strain>
    </source>
</reference>
<dbReference type="GO" id="GO:0006783">
    <property type="term" value="P:heme biosynthetic process"/>
    <property type="evidence" value="ECO:0007669"/>
    <property type="project" value="TreeGrafter"/>
</dbReference>
<evidence type="ECO:0000313" key="5">
    <source>
        <dbReference type="Proteomes" id="UP000188551"/>
    </source>
</evidence>
<gene>
    <name evidence="3" type="ORF">B0293_05000</name>
    <name evidence="2" type="ORF">C791_5743</name>
</gene>
<dbReference type="PATRIC" id="fig|1238180.3.peg.5659"/>
<dbReference type="GO" id="GO:0010181">
    <property type="term" value="F:FMN binding"/>
    <property type="evidence" value="ECO:0007669"/>
    <property type="project" value="InterPro"/>
</dbReference>
<accession>M2PJR6</accession>
<dbReference type="InterPro" id="IPR026816">
    <property type="entry name" value="Flavodoxin_dom"/>
</dbReference>
<dbReference type="EMBL" id="ANMG01000055">
    <property type="protein sequence ID" value="EMD24723.1"/>
    <property type="molecule type" value="Genomic_DNA"/>
</dbReference>
<dbReference type="SUPFAM" id="SSF52218">
    <property type="entry name" value="Flavoproteins"/>
    <property type="match status" value="1"/>
</dbReference>
<feature type="domain" description="Flavodoxin-like" evidence="1">
    <location>
        <begin position="4"/>
        <end position="150"/>
    </location>
</feature>
<dbReference type="RefSeq" id="WP_005162831.1">
    <property type="nucleotide sequence ID" value="NZ_ANMG01000055.1"/>
</dbReference>
<dbReference type="InterPro" id="IPR029039">
    <property type="entry name" value="Flavoprotein-like_sf"/>
</dbReference>
<dbReference type="Proteomes" id="UP000014137">
    <property type="component" value="Unassembled WGS sequence"/>
</dbReference>
<organism evidence="2 4">
    <name type="scientific">Amycolatopsis azurea DSM 43854</name>
    <dbReference type="NCBI Taxonomy" id="1238180"/>
    <lineage>
        <taxon>Bacteria</taxon>
        <taxon>Bacillati</taxon>
        <taxon>Actinomycetota</taxon>
        <taxon>Actinomycetes</taxon>
        <taxon>Pseudonocardiales</taxon>
        <taxon>Pseudonocardiaceae</taxon>
        <taxon>Amycolatopsis</taxon>
    </lineage>
</organism>